<evidence type="ECO:0000259" key="8">
    <source>
        <dbReference type="Pfam" id="PF04138"/>
    </source>
</evidence>
<evidence type="ECO:0000256" key="4">
    <source>
        <dbReference type="ARBA" id="ARBA00022989"/>
    </source>
</evidence>
<evidence type="ECO:0000256" key="1">
    <source>
        <dbReference type="ARBA" id="ARBA00004141"/>
    </source>
</evidence>
<dbReference type="Proteomes" id="UP001379945">
    <property type="component" value="Unassembled WGS sequence"/>
</dbReference>
<gene>
    <name evidence="9" type="ORF">AACH00_10770</name>
</gene>
<comment type="caution">
    <text evidence="9">The sequence shown here is derived from an EMBL/GenBank/DDBJ whole genome shotgun (WGS) entry which is preliminary data.</text>
</comment>
<evidence type="ECO:0000256" key="3">
    <source>
        <dbReference type="ARBA" id="ARBA00022692"/>
    </source>
</evidence>
<dbReference type="InterPro" id="IPR007267">
    <property type="entry name" value="GtrA_DPMS_TM"/>
</dbReference>
<organism evidence="9 10">
    <name type="scientific">Ideonella margarita</name>
    <dbReference type="NCBI Taxonomy" id="2984191"/>
    <lineage>
        <taxon>Bacteria</taxon>
        <taxon>Pseudomonadati</taxon>
        <taxon>Pseudomonadota</taxon>
        <taxon>Betaproteobacteria</taxon>
        <taxon>Burkholderiales</taxon>
        <taxon>Sphaerotilaceae</taxon>
        <taxon>Ideonella</taxon>
    </lineage>
</organism>
<dbReference type="PANTHER" id="PTHR38459:SF1">
    <property type="entry name" value="PROPHAGE BACTOPRENOL-LINKED GLUCOSE TRANSLOCASE HOMOLOG"/>
    <property type="match status" value="1"/>
</dbReference>
<keyword evidence="10" id="KW-1185">Reference proteome</keyword>
<feature type="transmembrane region" description="Helical" evidence="7">
    <location>
        <begin position="37"/>
        <end position="59"/>
    </location>
</feature>
<feature type="domain" description="GtrA/DPMS transmembrane" evidence="8">
    <location>
        <begin position="39"/>
        <end position="155"/>
    </location>
</feature>
<evidence type="ECO:0000313" key="10">
    <source>
        <dbReference type="Proteomes" id="UP001379945"/>
    </source>
</evidence>
<accession>A0ABU9C4Y8</accession>
<dbReference type="RefSeq" id="WP_341399129.1">
    <property type="nucleotide sequence ID" value="NZ_JBBUTI010000006.1"/>
</dbReference>
<comment type="subcellular location">
    <subcellularLocation>
        <location evidence="1">Membrane</location>
        <topology evidence="1">Multi-pass membrane protein</topology>
    </subcellularLocation>
</comment>
<comment type="similarity">
    <text evidence="2">Belongs to the GtrA family.</text>
</comment>
<evidence type="ECO:0000256" key="2">
    <source>
        <dbReference type="ARBA" id="ARBA00009399"/>
    </source>
</evidence>
<dbReference type="EMBL" id="JBBUTI010000006">
    <property type="protein sequence ID" value="MEK8046833.1"/>
    <property type="molecule type" value="Genomic_DNA"/>
</dbReference>
<proteinExistence type="inferred from homology"/>
<protein>
    <submittedName>
        <fullName evidence="9">GtrA family protein</fullName>
    </submittedName>
</protein>
<evidence type="ECO:0000256" key="5">
    <source>
        <dbReference type="ARBA" id="ARBA00023136"/>
    </source>
</evidence>
<evidence type="ECO:0000313" key="9">
    <source>
        <dbReference type="EMBL" id="MEK8046833.1"/>
    </source>
</evidence>
<sequence>MSAFSPSLPAETPDAGRSAAAGKRLSTQRLQPLLGEAARYLVASAAALAVDMLTLTLLVERAGWHYLWAATAAYLLGTFVAFFISVRWVFKHRAFTSWLAGLGVFALLGLLGLGVNLLVMWGATEALHTPYLLAKVLAAGTSFIVNFSARRVALFMQRHRHPSHP</sequence>
<feature type="transmembrane region" description="Helical" evidence="7">
    <location>
        <begin position="131"/>
        <end position="149"/>
    </location>
</feature>
<dbReference type="InterPro" id="IPR051401">
    <property type="entry name" value="GtrA_CellWall_Glycosyl"/>
</dbReference>
<dbReference type="PANTHER" id="PTHR38459">
    <property type="entry name" value="PROPHAGE BACTOPRENOL-LINKED GLUCOSE TRANSLOCASE HOMOLOG"/>
    <property type="match status" value="1"/>
</dbReference>
<keyword evidence="3 7" id="KW-0812">Transmembrane</keyword>
<keyword evidence="5 7" id="KW-0472">Membrane</keyword>
<evidence type="ECO:0000256" key="6">
    <source>
        <dbReference type="SAM" id="MobiDB-lite"/>
    </source>
</evidence>
<reference evidence="9 10" key="1">
    <citation type="submission" date="2024-04" db="EMBL/GenBank/DDBJ databases">
        <title>Novel species of the genus Ideonella isolated from streams.</title>
        <authorList>
            <person name="Lu H."/>
        </authorList>
    </citation>
    <scope>NUCLEOTIDE SEQUENCE [LARGE SCALE GENOMIC DNA]</scope>
    <source>
        <strain evidence="9 10">LYT19W</strain>
    </source>
</reference>
<feature type="transmembrane region" description="Helical" evidence="7">
    <location>
        <begin position="98"/>
        <end position="119"/>
    </location>
</feature>
<name>A0ABU9C4Y8_9BURK</name>
<keyword evidence="4 7" id="KW-1133">Transmembrane helix</keyword>
<feature type="transmembrane region" description="Helical" evidence="7">
    <location>
        <begin position="65"/>
        <end position="86"/>
    </location>
</feature>
<evidence type="ECO:0000256" key="7">
    <source>
        <dbReference type="SAM" id="Phobius"/>
    </source>
</evidence>
<feature type="region of interest" description="Disordered" evidence="6">
    <location>
        <begin position="1"/>
        <end position="22"/>
    </location>
</feature>
<dbReference type="Pfam" id="PF04138">
    <property type="entry name" value="GtrA_DPMS_TM"/>
    <property type="match status" value="1"/>
</dbReference>